<feature type="compositionally biased region" description="Basic and acidic residues" evidence="5">
    <location>
        <begin position="333"/>
        <end position="342"/>
    </location>
</feature>
<evidence type="ECO:0000256" key="3">
    <source>
        <dbReference type="ARBA" id="ARBA00023163"/>
    </source>
</evidence>
<dbReference type="InterPro" id="IPR045113">
    <property type="entry name" value="Rpb7-like"/>
</dbReference>
<comment type="subcellular location">
    <subcellularLocation>
        <location evidence="1">Nucleus</location>
    </subcellularLocation>
</comment>
<dbReference type="InterPro" id="IPR036898">
    <property type="entry name" value="RNA_pol_Rpb7-like_N_sf"/>
</dbReference>
<evidence type="ECO:0000313" key="7">
    <source>
        <dbReference type="EMBL" id="WFD00618.1"/>
    </source>
</evidence>
<keyword evidence="2" id="KW-0240">DNA-directed RNA polymerase</keyword>
<feature type="compositionally biased region" description="Basic residues" evidence="5">
    <location>
        <begin position="343"/>
        <end position="356"/>
    </location>
</feature>
<reference evidence="7 8" key="1">
    <citation type="submission" date="2023-03" db="EMBL/GenBank/DDBJ databases">
        <title>Mating type loci evolution in Malassezia.</title>
        <authorList>
            <person name="Coelho M.A."/>
        </authorList>
    </citation>
    <scope>NUCLEOTIDE SEQUENCE [LARGE SCALE GENOMIC DNA]</scope>
    <source>
        <strain evidence="7 8">CBS 9725</strain>
    </source>
</reference>
<dbReference type="EMBL" id="CP119947">
    <property type="protein sequence ID" value="WFD00618.1"/>
    <property type="molecule type" value="Genomic_DNA"/>
</dbReference>
<dbReference type="GO" id="GO:0005736">
    <property type="term" value="C:RNA polymerase I complex"/>
    <property type="evidence" value="ECO:0007669"/>
    <property type="project" value="TreeGrafter"/>
</dbReference>
<keyword evidence="4" id="KW-0539">Nucleus</keyword>
<evidence type="ECO:0000256" key="4">
    <source>
        <dbReference type="ARBA" id="ARBA00023242"/>
    </source>
</evidence>
<evidence type="ECO:0000313" key="8">
    <source>
        <dbReference type="Proteomes" id="UP001219567"/>
    </source>
</evidence>
<dbReference type="InterPro" id="IPR041178">
    <property type="entry name" value="RPA43_OB"/>
</dbReference>
<sequence length="394" mass="44121">MGALVKMRARMVLPVPPVWMNEPRKSVCEQLDTLVMRFIPHFEGVLLAYSHARFLTQLGGILGDSAFAEAPIAFDALVWRPVIGMSLTGSITLSSPSHVSLLLHDTFNAAISSQHLPAAKYEFVHYDHNQASSRDPSDRSVGYWRHKKTGERLGGDTQTLQFTVISMTVANHMLSLHGSLLKDPYSVAPPRPGSLSFDQALAEIEIPLEADQSTDLTHDAKPDIAAPRKTRFDSEEASETEETFASHTDQPIHVEDNANDMDASTDDYQHDTHSDQSGSESDHIDESENADVTEQAVPVRQEQHLAVKKQRKEKKAREKHASLAQQEITGEIAEVKHQALEGKKHKKEKTKKKHGQHHLDEKSKRDKKKRKSDQDFDDVASEKRHKSKKSKKSS</sequence>
<evidence type="ECO:0000256" key="2">
    <source>
        <dbReference type="ARBA" id="ARBA00022478"/>
    </source>
</evidence>
<protein>
    <recommendedName>
        <fullName evidence="6">RPA43 OB domain-containing protein</fullName>
    </recommendedName>
</protein>
<keyword evidence="8" id="KW-1185">Reference proteome</keyword>
<dbReference type="Gene3D" id="3.30.1490.120">
    <property type="entry name" value="RNA polymerase Rpb7-like, N-terminal domain"/>
    <property type="match status" value="1"/>
</dbReference>
<dbReference type="GO" id="GO:0006362">
    <property type="term" value="P:transcription elongation by RNA polymerase I"/>
    <property type="evidence" value="ECO:0007669"/>
    <property type="project" value="TreeGrafter"/>
</dbReference>
<dbReference type="Pfam" id="PF17875">
    <property type="entry name" value="RPA43_OB"/>
    <property type="match status" value="1"/>
</dbReference>
<dbReference type="AlphaFoldDB" id="A0AAJ6CHS5"/>
<evidence type="ECO:0000259" key="6">
    <source>
        <dbReference type="Pfam" id="PF17875"/>
    </source>
</evidence>
<name>A0AAJ6CHS5_9BASI</name>
<proteinExistence type="predicted"/>
<evidence type="ECO:0000256" key="1">
    <source>
        <dbReference type="ARBA" id="ARBA00004123"/>
    </source>
</evidence>
<dbReference type="GO" id="GO:0006352">
    <property type="term" value="P:DNA-templated transcription initiation"/>
    <property type="evidence" value="ECO:0007669"/>
    <property type="project" value="InterPro"/>
</dbReference>
<feature type="domain" description="RPA43 OB" evidence="6">
    <location>
        <begin position="81"/>
        <end position="181"/>
    </location>
</feature>
<dbReference type="Proteomes" id="UP001219567">
    <property type="component" value="Chromosome 5"/>
</dbReference>
<dbReference type="PANTHER" id="PTHR12709">
    <property type="entry name" value="DNA-DIRECTED RNA POLYMERASE II, III"/>
    <property type="match status" value="1"/>
</dbReference>
<feature type="region of interest" description="Disordered" evidence="5">
    <location>
        <begin position="208"/>
        <end position="394"/>
    </location>
</feature>
<keyword evidence="3" id="KW-0804">Transcription</keyword>
<gene>
    <name evidence="7" type="ORF">MYAM1_003369</name>
</gene>
<accession>A0AAJ6CHS5</accession>
<evidence type="ECO:0000256" key="5">
    <source>
        <dbReference type="SAM" id="MobiDB-lite"/>
    </source>
</evidence>
<feature type="compositionally biased region" description="Basic residues" evidence="5">
    <location>
        <begin position="383"/>
        <end position="394"/>
    </location>
</feature>
<dbReference type="PANTHER" id="PTHR12709:SF5">
    <property type="entry name" value="DNA-DIRECTED RNA POLYMERASE I SUBUNIT RPA43"/>
    <property type="match status" value="1"/>
</dbReference>
<feature type="compositionally biased region" description="Basic and acidic residues" evidence="5">
    <location>
        <begin position="267"/>
        <end position="286"/>
    </location>
</feature>
<organism evidence="7 8">
    <name type="scientific">Malassezia yamatoensis</name>
    <dbReference type="NCBI Taxonomy" id="253288"/>
    <lineage>
        <taxon>Eukaryota</taxon>
        <taxon>Fungi</taxon>
        <taxon>Dikarya</taxon>
        <taxon>Basidiomycota</taxon>
        <taxon>Ustilaginomycotina</taxon>
        <taxon>Malasseziomycetes</taxon>
        <taxon>Malasseziales</taxon>
        <taxon>Malasseziaceae</taxon>
        <taxon>Malassezia</taxon>
    </lineage>
</organism>
<dbReference type="Gene3D" id="2.40.50.1060">
    <property type="match status" value="1"/>
</dbReference>